<dbReference type="InterPro" id="IPR001878">
    <property type="entry name" value="Znf_CCHC"/>
</dbReference>
<evidence type="ECO:0000313" key="6">
    <source>
        <dbReference type="Proteomes" id="UP001187192"/>
    </source>
</evidence>
<dbReference type="SMART" id="SM00343">
    <property type="entry name" value="ZnF_C2HC"/>
    <property type="match status" value="1"/>
</dbReference>
<accession>A0AA87ZI42</accession>
<dbReference type="Gene3D" id="4.10.60.10">
    <property type="entry name" value="Zinc finger, CCHC-type"/>
    <property type="match status" value="1"/>
</dbReference>
<feature type="compositionally biased region" description="Polar residues" evidence="3">
    <location>
        <begin position="297"/>
        <end position="317"/>
    </location>
</feature>
<dbReference type="InterPro" id="IPR036875">
    <property type="entry name" value="Znf_CCHC_sf"/>
</dbReference>
<keyword evidence="1" id="KW-0479">Metal-binding</keyword>
<feature type="region of interest" description="Disordered" evidence="3">
    <location>
        <begin position="244"/>
        <end position="317"/>
    </location>
</feature>
<dbReference type="EMBL" id="BTGU01003575">
    <property type="protein sequence ID" value="GMN34202.1"/>
    <property type="molecule type" value="Genomic_DNA"/>
</dbReference>
<dbReference type="GO" id="GO:0008270">
    <property type="term" value="F:zinc ion binding"/>
    <property type="evidence" value="ECO:0007669"/>
    <property type="project" value="UniProtKB-KW"/>
</dbReference>
<keyword evidence="1" id="KW-0863">Zinc-finger</keyword>
<dbReference type="PROSITE" id="PS50158">
    <property type="entry name" value="ZF_CCHC"/>
    <property type="match status" value="1"/>
</dbReference>
<comment type="caution">
    <text evidence="5">The sequence shown here is derived from an EMBL/GenBank/DDBJ whole genome shotgun (WGS) entry which is preliminary data.</text>
</comment>
<dbReference type="InterPro" id="IPR005162">
    <property type="entry name" value="Retrotrans_gag_dom"/>
</dbReference>
<dbReference type="SUPFAM" id="SSF57756">
    <property type="entry name" value="Retrovirus zinc finger-like domains"/>
    <property type="match status" value="1"/>
</dbReference>
<feature type="compositionally biased region" description="Polar residues" evidence="3">
    <location>
        <begin position="275"/>
        <end position="289"/>
    </location>
</feature>
<dbReference type="AlphaFoldDB" id="A0AA87ZI42"/>
<keyword evidence="2" id="KW-0175">Coiled coil</keyword>
<proteinExistence type="predicted"/>
<keyword evidence="1" id="KW-0862">Zinc</keyword>
<name>A0AA87ZI42_FICCA</name>
<evidence type="ECO:0000256" key="1">
    <source>
        <dbReference type="PROSITE-ProRule" id="PRU00047"/>
    </source>
</evidence>
<reference evidence="5" key="1">
    <citation type="submission" date="2023-07" db="EMBL/GenBank/DDBJ databases">
        <title>draft genome sequence of fig (Ficus carica).</title>
        <authorList>
            <person name="Takahashi T."/>
            <person name="Nishimura K."/>
        </authorList>
    </citation>
    <scope>NUCLEOTIDE SEQUENCE</scope>
</reference>
<organism evidence="5 6">
    <name type="scientific">Ficus carica</name>
    <name type="common">Common fig</name>
    <dbReference type="NCBI Taxonomy" id="3494"/>
    <lineage>
        <taxon>Eukaryota</taxon>
        <taxon>Viridiplantae</taxon>
        <taxon>Streptophyta</taxon>
        <taxon>Embryophyta</taxon>
        <taxon>Tracheophyta</taxon>
        <taxon>Spermatophyta</taxon>
        <taxon>Magnoliopsida</taxon>
        <taxon>eudicotyledons</taxon>
        <taxon>Gunneridae</taxon>
        <taxon>Pentapetalae</taxon>
        <taxon>rosids</taxon>
        <taxon>fabids</taxon>
        <taxon>Rosales</taxon>
        <taxon>Moraceae</taxon>
        <taxon>Ficeae</taxon>
        <taxon>Ficus</taxon>
    </lineage>
</organism>
<evidence type="ECO:0000313" key="5">
    <source>
        <dbReference type="EMBL" id="GMN34202.1"/>
    </source>
</evidence>
<dbReference type="GO" id="GO:0003676">
    <property type="term" value="F:nucleic acid binding"/>
    <property type="evidence" value="ECO:0007669"/>
    <property type="project" value="InterPro"/>
</dbReference>
<feature type="domain" description="CCHC-type" evidence="4">
    <location>
        <begin position="343"/>
        <end position="358"/>
    </location>
</feature>
<evidence type="ECO:0000256" key="2">
    <source>
        <dbReference type="SAM" id="Coils"/>
    </source>
</evidence>
<dbReference type="Pfam" id="PF00098">
    <property type="entry name" value="zf-CCHC"/>
    <property type="match status" value="1"/>
</dbReference>
<dbReference type="PANTHER" id="PTHR34482">
    <property type="entry name" value="DNA DAMAGE-INDUCIBLE PROTEIN 1-LIKE"/>
    <property type="match status" value="1"/>
</dbReference>
<evidence type="ECO:0000256" key="3">
    <source>
        <dbReference type="SAM" id="MobiDB-lite"/>
    </source>
</evidence>
<dbReference type="Pfam" id="PF03732">
    <property type="entry name" value="Retrotrans_gag"/>
    <property type="match status" value="1"/>
</dbReference>
<sequence length="422" mass="47644">MVRPRRTVPLNPPEPDLATIVANLQRQLLEQQQETERLRAQIAQMNQGPQINEVPPRAQPVPPIVPPVPEVQPEAPQNLNVPMAPVEGQANLQPVREDLLYERFRRMKAPEFEGPTDPIAADNWLIDIQVILDFMRLTEQEKVLCASFALKKDARHWWMTVQMRRDVTAMSWQDFVTEFRAMYYNREILAVQQDEFTNFRQGSMTVMEAIQKFKQLARLCPDLVPSEMEKVRRMMKMLRTDIAKQVSAGSSPPTLEEKAAAKPTQPRQETESHPKGQSSNPTQSSNQAGRNKRKGNFSGQNQQRNSPQKKNNRGNENTNVSYPACATCGKKHPGVCRIGTNACYLCGKEGHYARNCPQNNQNQNQSPQYPNRNASSQLHAVQARLEGPSIAQGRLEAPEPQARIYAYTDGNAEAGTSNVVTR</sequence>
<feature type="coiled-coil region" evidence="2">
    <location>
        <begin position="21"/>
        <end position="48"/>
    </location>
</feature>
<dbReference type="Proteomes" id="UP001187192">
    <property type="component" value="Unassembled WGS sequence"/>
</dbReference>
<gene>
    <name evidence="5" type="ORF">TIFTF001_044878</name>
</gene>
<dbReference type="PANTHER" id="PTHR34482:SF47">
    <property type="entry name" value="CCHC-TYPE DOMAIN-CONTAINING PROTEIN"/>
    <property type="match status" value="1"/>
</dbReference>
<protein>
    <recommendedName>
        <fullName evidence="4">CCHC-type domain-containing protein</fullName>
    </recommendedName>
</protein>
<evidence type="ECO:0000259" key="4">
    <source>
        <dbReference type="PROSITE" id="PS50158"/>
    </source>
</evidence>
<keyword evidence="6" id="KW-1185">Reference proteome</keyword>